<keyword evidence="2" id="KW-1185">Reference proteome</keyword>
<proteinExistence type="predicted"/>
<comment type="caution">
    <text evidence="1">The sequence shown here is derived from an EMBL/GenBank/DDBJ whole genome shotgun (WGS) entry which is preliminary data.</text>
</comment>
<dbReference type="EMBL" id="JBICCN010000039">
    <property type="protein sequence ID" value="KAL3099490.1"/>
    <property type="molecule type" value="Genomic_DNA"/>
</dbReference>
<reference evidence="1 2" key="1">
    <citation type="submission" date="2024-10" db="EMBL/GenBank/DDBJ databases">
        <authorList>
            <person name="Kim D."/>
        </authorList>
    </citation>
    <scope>NUCLEOTIDE SEQUENCE [LARGE SCALE GENOMIC DNA]</scope>
    <source>
        <strain evidence="1">Taebaek</strain>
    </source>
</reference>
<sequence>MTIINTTVLCQSNTNPASRELKIFVDPPGVHYTVSAVVITVNRDGTMPNMPSQIFHGTKTWTQLDGREMFILEKTKLDGRRGVVFEYGPENATEEEMENQPILVRTLLPNHVNELTLSYNPNHN</sequence>
<dbReference type="AlphaFoldDB" id="A0ABD2K9Y1"/>
<name>A0ABD2K9Y1_HETSC</name>
<gene>
    <name evidence="1" type="ORF">niasHS_002945</name>
</gene>
<organism evidence="1 2">
    <name type="scientific">Heterodera schachtii</name>
    <name type="common">Sugarbeet cyst nematode worm</name>
    <name type="synonym">Tylenchus schachtii</name>
    <dbReference type="NCBI Taxonomy" id="97005"/>
    <lineage>
        <taxon>Eukaryota</taxon>
        <taxon>Metazoa</taxon>
        <taxon>Ecdysozoa</taxon>
        <taxon>Nematoda</taxon>
        <taxon>Chromadorea</taxon>
        <taxon>Rhabditida</taxon>
        <taxon>Tylenchina</taxon>
        <taxon>Tylenchomorpha</taxon>
        <taxon>Tylenchoidea</taxon>
        <taxon>Heteroderidae</taxon>
        <taxon>Heteroderinae</taxon>
        <taxon>Heterodera</taxon>
    </lineage>
</organism>
<evidence type="ECO:0000313" key="2">
    <source>
        <dbReference type="Proteomes" id="UP001620645"/>
    </source>
</evidence>
<accession>A0ABD2K9Y1</accession>
<protein>
    <submittedName>
        <fullName evidence="1">Uncharacterized protein</fullName>
    </submittedName>
</protein>
<evidence type="ECO:0000313" key="1">
    <source>
        <dbReference type="EMBL" id="KAL3099490.1"/>
    </source>
</evidence>
<dbReference type="Proteomes" id="UP001620645">
    <property type="component" value="Unassembled WGS sequence"/>
</dbReference>